<dbReference type="SMART" id="SM00091">
    <property type="entry name" value="PAS"/>
    <property type="match status" value="2"/>
</dbReference>
<keyword evidence="12" id="KW-1185">Reference proteome</keyword>
<dbReference type="InterPro" id="IPR036890">
    <property type="entry name" value="HATPase_C_sf"/>
</dbReference>
<dbReference type="SUPFAM" id="SSF55785">
    <property type="entry name" value="PYP-like sensor domain (PAS domain)"/>
    <property type="match status" value="3"/>
</dbReference>
<evidence type="ECO:0000256" key="5">
    <source>
        <dbReference type="ARBA" id="ARBA00022777"/>
    </source>
</evidence>
<dbReference type="InterPro" id="IPR003018">
    <property type="entry name" value="GAF"/>
</dbReference>
<dbReference type="InterPro" id="IPR001789">
    <property type="entry name" value="Sig_transdc_resp-reg_receiver"/>
</dbReference>
<evidence type="ECO:0000256" key="7">
    <source>
        <dbReference type="SAM" id="Coils"/>
    </source>
</evidence>
<dbReference type="PANTHER" id="PTHR43065:SF42">
    <property type="entry name" value="TWO-COMPONENT SENSOR PPRA"/>
    <property type="match status" value="1"/>
</dbReference>
<dbReference type="InterPro" id="IPR005467">
    <property type="entry name" value="His_kinase_dom"/>
</dbReference>
<evidence type="ECO:0000313" key="12">
    <source>
        <dbReference type="Proteomes" id="UP000199420"/>
    </source>
</evidence>
<dbReference type="EC" id="2.7.13.3" evidence="2"/>
<evidence type="ECO:0000313" key="11">
    <source>
        <dbReference type="EMBL" id="SEJ36215.1"/>
    </source>
</evidence>
<dbReference type="SMART" id="SM00065">
    <property type="entry name" value="GAF"/>
    <property type="match status" value="1"/>
</dbReference>
<dbReference type="Pfam" id="PF00072">
    <property type="entry name" value="Response_reg"/>
    <property type="match status" value="1"/>
</dbReference>
<dbReference type="SMART" id="SM00387">
    <property type="entry name" value="HATPase_c"/>
    <property type="match status" value="1"/>
</dbReference>
<dbReference type="Gene3D" id="1.10.287.130">
    <property type="match status" value="1"/>
</dbReference>
<gene>
    <name evidence="11" type="ORF">SAMN04487997_3149</name>
</gene>
<dbReference type="PROSITE" id="PS50112">
    <property type="entry name" value="PAS"/>
    <property type="match status" value="1"/>
</dbReference>
<dbReference type="PROSITE" id="PS50109">
    <property type="entry name" value="HIS_KIN"/>
    <property type="match status" value="1"/>
</dbReference>
<dbReference type="Pfam" id="PF08448">
    <property type="entry name" value="PAS_4"/>
    <property type="match status" value="2"/>
</dbReference>
<dbReference type="Pfam" id="PF01590">
    <property type="entry name" value="GAF"/>
    <property type="match status" value="1"/>
</dbReference>
<dbReference type="InterPro" id="IPR003594">
    <property type="entry name" value="HATPase_dom"/>
</dbReference>
<evidence type="ECO:0000256" key="6">
    <source>
        <dbReference type="PROSITE-ProRule" id="PRU00169"/>
    </source>
</evidence>
<dbReference type="PROSITE" id="PS50110">
    <property type="entry name" value="RESPONSE_REGULATORY"/>
    <property type="match status" value="1"/>
</dbReference>
<dbReference type="InterPro" id="IPR035965">
    <property type="entry name" value="PAS-like_dom_sf"/>
</dbReference>
<dbReference type="SUPFAM" id="SSF55874">
    <property type="entry name" value="ATPase domain of HSP90 chaperone/DNA topoisomerase II/histidine kinase"/>
    <property type="match status" value="1"/>
</dbReference>
<feature type="domain" description="Response regulatory" evidence="9">
    <location>
        <begin position="871"/>
        <end position="987"/>
    </location>
</feature>
<dbReference type="InterPro" id="IPR029016">
    <property type="entry name" value="GAF-like_dom_sf"/>
</dbReference>
<evidence type="ECO:0000259" key="8">
    <source>
        <dbReference type="PROSITE" id="PS50109"/>
    </source>
</evidence>
<sequence>MQSDPTTASVAADEVIQIEADERLMPALVRGHDWSATPLGPLAAWPQSLKTAVGIVLEACQPMLVVWGPQLTSIYNDAYLPILGSKHPGGLGQPAAQLWSEIWDSLESMVAEVLAGRSQSVEDMPFALAGGPTNDLRWFSFSFTPLRDEQGAIAGLLTWAMETTGKVLLERQQAADRERQHNLFEQAPGFIAILRGPQHEFEFANHAYCRLVGQRELVGITVRDAFPEVEGQGFYELLDEVYRSGERYVASHVPIRLSPAPGLPAVERYLDFVYAPTIDESGRVTGIFVEGHDVTEAHLSQEALQSHARRQALLIELGDRLRDAQSPADLSHAAGEILGRTLEVSRAGYGTIDLTEETITIERDWNAPGIRSLAGVLRFRDYGRYIENLRRGETVVFADAEKDPRTAARAAALKAISAQSVVNMPITEDGCFVALLYVNHATAREWTTDELAFIREVGERTRAVIERRRAEQEVRELTASLERKVEERTAERDRIWQNSRDLLAVVDARGLFVRINPAWTAILGYAPEALLGQHFLQRVWPEDQTATMDAVAASQRLTGFQNRYRHRDGTARWISWNTSAEGGLVYAYGRDVTAEREQAEALRQAQEQLLQAQKMEAVGQLTGGLAHDFNNLLAGISGSLDMMQVRIEQGRTAQLRRYLGAAQDASRRAAALTHRLLAFSRRQTLDPRPVDANRLIGGMEELLRRTIGPAVTLEVDHADDLWITLADAHQLENALLNLSINARDAMPEGGELRIATANRRLDEASALALDLAPGDYLELSVSDTGTGMPEEVVARAFEPFFTTKPLGRGTGLGLSMIYGFAKQSGGRVQIQSRLGEGTRVSLLLPRHLGEFPMEEKPTASAGVSIEPRGKTVLVVDDEPTVRMLVVDVLGEHGFAVLEACDGAEALEMLRAGMRIDLLVTDVGLPGGLNGRQLADASRELMPRLKVLFITGFAETTVIGSDQLEPGMQVLTKPFAIDQLVARVKGLVEAGGD</sequence>
<dbReference type="SUPFAM" id="SSF52172">
    <property type="entry name" value="CheY-like"/>
    <property type="match status" value="1"/>
</dbReference>
<feature type="modified residue" description="4-aspartylphosphate" evidence="6">
    <location>
        <position position="921"/>
    </location>
</feature>
<dbReference type="SMART" id="SM00388">
    <property type="entry name" value="HisKA"/>
    <property type="match status" value="1"/>
</dbReference>
<feature type="coiled-coil region" evidence="7">
    <location>
        <begin position="460"/>
        <end position="487"/>
    </location>
</feature>
<dbReference type="CDD" id="cd18161">
    <property type="entry name" value="REC_hyHK_blue-like"/>
    <property type="match status" value="1"/>
</dbReference>
<dbReference type="Gene3D" id="3.30.450.40">
    <property type="match status" value="1"/>
</dbReference>
<keyword evidence="5" id="KW-0418">Kinase</keyword>
<dbReference type="CDD" id="cd00130">
    <property type="entry name" value="PAS"/>
    <property type="match status" value="2"/>
</dbReference>
<dbReference type="InterPro" id="IPR013655">
    <property type="entry name" value="PAS_fold_3"/>
</dbReference>
<dbReference type="InterPro" id="IPR004358">
    <property type="entry name" value="Sig_transdc_His_kin-like_C"/>
</dbReference>
<dbReference type="InterPro" id="IPR013656">
    <property type="entry name" value="PAS_4"/>
</dbReference>
<dbReference type="InterPro" id="IPR003661">
    <property type="entry name" value="HisK_dim/P_dom"/>
</dbReference>
<dbReference type="Pfam" id="PF02518">
    <property type="entry name" value="HATPase_c"/>
    <property type="match status" value="1"/>
</dbReference>
<dbReference type="NCBIfam" id="TIGR00229">
    <property type="entry name" value="sensory_box"/>
    <property type="match status" value="1"/>
</dbReference>
<dbReference type="SUPFAM" id="SSF47384">
    <property type="entry name" value="Homodimeric domain of signal transducing histidine kinase"/>
    <property type="match status" value="1"/>
</dbReference>
<reference evidence="11 12" key="1">
    <citation type="submission" date="2016-10" db="EMBL/GenBank/DDBJ databases">
        <authorList>
            <person name="de Groot N.N."/>
        </authorList>
    </citation>
    <scope>NUCLEOTIDE SEQUENCE [LARGE SCALE GENOMIC DNA]</scope>
    <source>
        <strain evidence="11 12">DSM 26515</strain>
    </source>
</reference>
<feature type="domain" description="Histidine kinase" evidence="8">
    <location>
        <begin position="624"/>
        <end position="848"/>
    </location>
</feature>
<dbReference type="CDD" id="cd00082">
    <property type="entry name" value="HisKA"/>
    <property type="match status" value="1"/>
</dbReference>
<organism evidence="11 12">
    <name type="scientific">Frateuria terrea</name>
    <dbReference type="NCBI Taxonomy" id="529704"/>
    <lineage>
        <taxon>Bacteria</taxon>
        <taxon>Pseudomonadati</taxon>
        <taxon>Pseudomonadota</taxon>
        <taxon>Gammaproteobacteria</taxon>
        <taxon>Lysobacterales</taxon>
        <taxon>Rhodanobacteraceae</taxon>
        <taxon>Frateuria</taxon>
    </lineage>
</organism>
<name>A0A1H6YHG2_9GAMM</name>
<evidence type="ECO:0000259" key="10">
    <source>
        <dbReference type="PROSITE" id="PS50112"/>
    </source>
</evidence>
<dbReference type="Pfam" id="PF00512">
    <property type="entry name" value="HisKA"/>
    <property type="match status" value="1"/>
</dbReference>
<dbReference type="Gene3D" id="3.30.450.20">
    <property type="entry name" value="PAS domain"/>
    <property type="match status" value="3"/>
</dbReference>
<dbReference type="SUPFAM" id="SSF55781">
    <property type="entry name" value="GAF domain-like"/>
    <property type="match status" value="1"/>
</dbReference>
<comment type="catalytic activity">
    <reaction evidence="1">
        <text>ATP + protein L-histidine = ADP + protein N-phospho-L-histidine.</text>
        <dbReference type="EC" id="2.7.13.3"/>
    </reaction>
</comment>
<feature type="domain" description="PAS" evidence="10">
    <location>
        <begin position="488"/>
        <end position="544"/>
    </location>
</feature>
<evidence type="ECO:0000256" key="4">
    <source>
        <dbReference type="ARBA" id="ARBA00022679"/>
    </source>
</evidence>
<accession>A0A1H6YHG2</accession>
<dbReference type="STRING" id="529704.SAMN02927913_2292"/>
<evidence type="ECO:0000256" key="1">
    <source>
        <dbReference type="ARBA" id="ARBA00000085"/>
    </source>
</evidence>
<keyword evidence="7" id="KW-0175">Coiled coil</keyword>
<dbReference type="Gene3D" id="3.40.50.2300">
    <property type="match status" value="1"/>
</dbReference>
<dbReference type="InterPro" id="IPR036097">
    <property type="entry name" value="HisK_dim/P_sf"/>
</dbReference>
<proteinExistence type="predicted"/>
<evidence type="ECO:0000256" key="3">
    <source>
        <dbReference type="ARBA" id="ARBA00022553"/>
    </source>
</evidence>
<dbReference type="SMART" id="SM00448">
    <property type="entry name" value="REC"/>
    <property type="match status" value="1"/>
</dbReference>
<evidence type="ECO:0000259" key="9">
    <source>
        <dbReference type="PROSITE" id="PS50110"/>
    </source>
</evidence>
<protein>
    <recommendedName>
        <fullName evidence="2">histidine kinase</fullName>
        <ecNumber evidence="2">2.7.13.3</ecNumber>
    </recommendedName>
</protein>
<dbReference type="InterPro" id="IPR000014">
    <property type="entry name" value="PAS"/>
</dbReference>
<dbReference type="PRINTS" id="PR00344">
    <property type="entry name" value="BCTRLSENSOR"/>
</dbReference>
<dbReference type="InterPro" id="IPR011006">
    <property type="entry name" value="CheY-like_superfamily"/>
</dbReference>
<dbReference type="Pfam" id="PF08447">
    <property type="entry name" value="PAS_3"/>
    <property type="match status" value="1"/>
</dbReference>
<dbReference type="PANTHER" id="PTHR43065">
    <property type="entry name" value="SENSOR HISTIDINE KINASE"/>
    <property type="match status" value="1"/>
</dbReference>
<dbReference type="AlphaFoldDB" id="A0A1H6YHG2"/>
<dbReference type="Gene3D" id="3.30.565.10">
    <property type="entry name" value="Histidine kinase-like ATPase, C-terminal domain"/>
    <property type="match status" value="1"/>
</dbReference>
<evidence type="ECO:0000256" key="2">
    <source>
        <dbReference type="ARBA" id="ARBA00012438"/>
    </source>
</evidence>
<dbReference type="Proteomes" id="UP000199420">
    <property type="component" value="Unassembled WGS sequence"/>
</dbReference>
<dbReference type="GO" id="GO:0000155">
    <property type="term" value="F:phosphorelay sensor kinase activity"/>
    <property type="evidence" value="ECO:0007669"/>
    <property type="project" value="InterPro"/>
</dbReference>
<dbReference type="EMBL" id="FNYC01000006">
    <property type="protein sequence ID" value="SEJ36215.1"/>
    <property type="molecule type" value="Genomic_DNA"/>
</dbReference>
<keyword evidence="4" id="KW-0808">Transferase</keyword>
<keyword evidence="3 6" id="KW-0597">Phosphoprotein</keyword>